<gene>
    <name evidence="2" type="ORF">LEP1GSC179_0914</name>
</gene>
<keyword evidence="3" id="KW-1185">Reference proteome</keyword>
<proteinExistence type="predicted"/>
<dbReference type="EMBL" id="AHON02000013">
    <property type="protein sequence ID" value="EKO35669.1"/>
    <property type="molecule type" value="Genomic_DNA"/>
</dbReference>
<accession>A0A0E2BK89</accession>
<comment type="caution">
    <text evidence="2">The sequence shown here is derived from an EMBL/GenBank/DDBJ whole genome shotgun (WGS) entry which is preliminary data.</text>
</comment>
<sequence>MEKYEAITLFLLEQVSDLSQTKWNKLLFFIDGATRSVGNQVTDLKYIKLPYGPVPFDYSGKIQAMYYKGFISIQSPGGFLDSKLFIIKPDKFEEKLDQAKQTITDQNHQKIIDKVFQVFKNWNANQLSDFSHELDAWKIPNMYSDIDLDTLKSDTYLKQKYKEENFGRLLLSQ</sequence>
<evidence type="ECO:0000313" key="2">
    <source>
        <dbReference type="EMBL" id="EKO35669.1"/>
    </source>
</evidence>
<protein>
    <submittedName>
        <fullName evidence="2">PF13274 family protein</fullName>
    </submittedName>
</protein>
<evidence type="ECO:0000259" key="1">
    <source>
        <dbReference type="Pfam" id="PF13274"/>
    </source>
</evidence>
<dbReference type="RefSeq" id="WP_004476978.1">
    <property type="nucleotide sequence ID" value="NZ_AHON02000013.1"/>
</dbReference>
<feature type="domain" description="Antitoxin SocA-like Panacea" evidence="1">
    <location>
        <begin position="24"/>
        <end position="138"/>
    </location>
</feature>
<evidence type="ECO:0000313" key="3">
    <source>
        <dbReference type="Proteomes" id="UP000006329"/>
    </source>
</evidence>
<dbReference type="AlphaFoldDB" id="A0A0E2BK89"/>
<organism evidence="2 3">
    <name type="scientific">Leptospira santarosai str. MOR084</name>
    <dbReference type="NCBI Taxonomy" id="1049984"/>
    <lineage>
        <taxon>Bacteria</taxon>
        <taxon>Pseudomonadati</taxon>
        <taxon>Spirochaetota</taxon>
        <taxon>Spirochaetia</taxon>
        <taxon>Leptospirales</taxon>
        <taxon>Leptospiraceae</taxon>
        <taxon>Leptospira</taxon>
    </lineage>
</organism>
<dbReference type="InterPro" id="IPR025272">
    <property type="entry name" value="SocA_Panacea"/>
</dbReference>
<name>A0A0E2BK89_9LEPT</name>
<dbReference type="Proteomes" id="UP000006329">
    <property type="component" value="Unassembled WGS sequence"/>
</dbReference>
<reference evidence="2" key="1">
    <citation type="submission" date="2012-10" db="EMBL/GenBank/DDBJ databases">
        <authorList>
            <person name="Harkins D.M."/>
            <person name="Durkin A.S."/>
            <person name="Brinkac L.M."/>
            <person name="Haft D.H."/>
            <person name="Selengut J.D."/>
            <person name="Sanka R."/>
            <person name="DePew J."/>
            <person name="Purushe J."/>
            <person name="Matthias M.A."/>
            <person name="Vinetz J.M."/>
            <person name="Sutton G.G."/>
            <person name="Nierman W.C."/>
            <person name="Fouts D.E."/>
        </authorList>
    </citation>
    <scope>NUCLEOTIDE SEQUENCE [LARGE SCALE GENOMIC DNA]</scope>
    <source>
        <strain evidence="2">MOR084</strain>
    </source>
</reference>
<dbReference type="Pfam" id="PF13274">
    <property type="entry name" value="SocA_Panacea"/>
    <property type="match status" value="1"/>
</dbReference>